<name>A0AAD2G335_9STRA</name>
<reference evidence="1" key="1">
    <citation type="submission" date="2023-08" db="EMBL/GenBank/DDBJ databases">
        <authorList>
            <person name="Audoor S."/>
            <person name="Bilcke G."/>
        </authorList>
    </citation>
    <scope>NUCLEOTIDE SEQUENCE</scope>
</reference>
<organism evidence="1 2">
    <name type="scientific">Cylindrotheca closterium</name>
    <dbReference type="NCBI Taxonomy" id="2856"/>
    <lineage>
        <taxon>Eukaryota</taxon>
        <taxon>Sar</taxon>
        <taxon>Stramenopiles</taxon>
        <taxon>Ochrophyta</taxon>
        <taxon>Bacillariophyta</taxon>
        <taxon>Bacillariophyceae</taxon>
        <taxon>Bacillariophycidae</taxon>
        <taxon>Bacillariales</taxon>
        <taxon>Bacillariaceae</taxon>
        <taxon>Cylindrotheca</taxon>
    </lineage>
</organism>
<dbReference type="Proteomes" id="UP001295423">
    <property type="component" value="Unassembled WGS sequence"/>
</dbReference>
<proteinExistence type="predicted"/>
<comment type="caution">
    <text evidence="1">The sequence shown here is derived from an EMBL/GenBank/DDBJ whole genome shotgun (WGS) entry which is preliminary data.</text>
</comment>
<evidence type="ECO:0000313" key="2">
    <source>
        <dbReference type="Proteomes" id="UP001295423"/>
    </source>
</evidence>
<dbReference type="EMBL" id="CAKOGP040002058">
    <property type="protein sequence ID" value="CAJ1960460.1"/>
    <property type="molecule type" value="Genomic_DNA"/>
</dbReference>
<keyword evidence="2" id="KW-1185">Reference proteome</keyword>
<dbReference type="AlphaFoldDB" id="A0AAD2G335"/>
<protein>
    <submittedName>
        <fullName evidence="1">Uncharacterized protein</fullName>
    </submittedName>
</protein>
<evidence type="ECO:0000313" key="1">
    <source>
        <dbReference type="EMBL" id="CAJ1960460.1"/>
    </source>
</evidence>
<accession>A0AAD2G335</accession>
<sequence length="339" mass="37490">MEVMRETTKDYKDRDWYRETWKGSLQAKDGWAKIDVEGKRIYEYTDNEERNCNELPLDIIMNEAEKAGRLHSGVIGGEQLVGWQGCLISRNRDNGEPSTVIDVAKKRERVEGSGTRRLIPAYTLLRNQIVLHTASVANSDFYVSVKNIFNPPLAPNTGARLDYVDQQLGTNLLVAAARDSANRSWGGFDIVHLIQFGESGTSAMLQVARNGLKQPTQLFWLKEGHGVYHGRNVVGNANVVNCIPNFKSVFVANSVQAEMCIEIRQETESGSGCFGSSAESGTYRRYCIDSPTNGLDDIGGGLQKWDAEIGRTDEIAAYGSFSAHESMMGEILLILGSDP</sequence>
<gene>
    <name evidence="1" type="ORF">CYCCA115_LOCUS18742</name>
</gene>